<dbReference type="Proteomes" id="UP000179935">
    <property type="component" value="Unassembled WGS sequence"/>
</dbReference>
<protein>
    <submittedName>
        <fullName evidence="2">Uncharacterized protein</fullName>
    </submittedName>
</protein>
<feature type="transmembrane region" description="Helical" evidence="1">
    <location>
        <begin position="43"/>
        <end position="65"/>
    </location>
</feature>
<feature type="transmembrane region" description="Helical" evidence="1">
    <location>
        <begin position="77"/>
        <end position="101"/>
    </location>
</feature>
<keyword evidence="1" id="KW-0472">Membrane</keyword>
<dbReference type="OrthoDB" id="3539663at2"/>
<gene>
    <name evidence="2" type="ORF">BIV24_19740</name>
</gene>
<reference evidence="2 3" key="1">
    <citation type="submission" date="2016-10" db="EMBL/GenBank/DDBJ databases">
        <title>Genome sequence of Streptomyces sp. MUSC 93.</title>
        <authorList>
            <person name="Lee L.-H."/>
            <person name="Ser H.-L."/>
            <person name="Law J.W.-F."/>
        </authorList>
    </citation>
    <scope>NUCLEOTIDE SEQUENCE [LARGE SCALE GENOMIC DNA]</scope>
    <source>
        <strain evidence="2 3">MUSC 93</strain>
    </source>
</reference>
<evidence type="ECO:0000313" key="3">
    <source>
        <dbReference type="Proteomes" id="UP000179935"/>
    </source>
</evidence>
<accession>A0A1S2P7H8</accession>
<evidence type="ECO:0000313" key="2">
    <source>
        <dbReference type="EMBL" id="OIJ89546.1"/>
    </source>
</evidence>
<comment type="caution">
    <text evidence="2">The sequence shown here is derived from an EMBL/GenBank/DDBJ whole genome shotgun (WGS) entry which is preliminary data.</text>
</comment>
<organism evidence="2 3">
    <name type="scientific">Streptomyces colonosanans</name>
    <dbReference type="NCBI Taxonomy" id="1428652"/>
    <lineage>
        <taxon>Bacteria</taxon>
        <taxon>Bacillati</taxon>
        <taxon>Actinomycetota</taxon>
        <taxon>Actinomycetes</taxon>
        <taxon>Kitasatosporales</taxon>
        <taxon>Streptomycetaceae</taxon>
        <taxon>Streptomyces</taxon>
    </lineage>
</organism>
<sequence length="113" mass="12250">MTGVVTSVGQVLIDLYGGFITDTEAEQNRFFADVQSHPGVLPVFYQVLPVLFHLGLLAMVAVLAFRRRLPFWSPLAALAGMVVAAASLDFMTVGVALYALALLPLHRSARHRA</sequence>
<evidence type="ECO:0000256" key="1">
    <source>
        <dbReference type="SAM" id="Phobius"/>
    </source>
</evidence>
<keyword evidence="1" id="KW-0812">Transmembrane</keyword>
<name>A0A1S2P7H8_9ACTN</name>
<dbReference type="STRING" id="1428652.BIV24_19740"/>
<dbReference type="RefSeq" id="WP_071367692.1">
    <property type="nucleotide sequence ID" value="NZ_MLYP01000050.1"/>
</dbReference>
<keyword evidence="1" id="KW-1133">Transmembrane helix</keyword>
<proteinExistence type="predicted"/>
<dbReference type="AlphaFoldDB" id="A0A1S2P7H8"/>
<dbReference type="EMBL" id="MLYP01000050">
    <property type="protein sequence ID" value="OIJ89546.1"/>
    <property type="molecule type" value="Genomic_DNA"/>
</dbReference>
<keyword evidence="3" id="KW-1185">Reference proteome</keyword>